<dbReference type="InterPro" id="IPR013525">
    <property type="entry name" value="ABC2_TM"/>
</dbReference>
<keyword evidence="4 5" id="KW-0472">Membrane</keyword>
<dbReference type="AlphaFoldDB" id="A0A449A927"/>
<feature type="transmembrane region" description="Helical" evidence="5">
    <location>
        <begin position="303"/>
        <end position="324"/>
    </location>
</feature>
<evidence type="ECO:0000256" key="4">
    <source>
        <dbReference type="ARBA" id="ARBA00023136"/>
    </source>
</evidence>
<gene>
    <name evidence="7" type="ORF">NCTC10122_00377</name>
</gene>
<evidence type="ECO:0000256" key="3">
    <source>
        <dbReference type="ARBA" id="ARBA00022989"/>
    </source>
</evidence>
<evidence type="ECO:0000256" key="5">
    <source>
        <dbReference type="SAM" id="Phobius"/>
    </source>
</evidence>
<dbReference type="EMBL" id="LR214970">
    <property type="protein sequence ID" value="VEU60775.1"/>
    <property type="molecule type" value="Genomic_DNA"/>
</dbReference>
<comment type="subcellular location">
    <subcellularLocation>
        <location evidence="1">Membrane</location>
        <topology evidence="1">Multi-pass membrane protein</topology>
    </subcellularLocation>
</comment>
<dbReference type="PANTHER" id="PTHR43229:SF2">
    <property type="entry name" value="NODULATION PROTEIN J"/>
    <property type="match status" value="1"/>
</dbReference>
<evidence type="ECO:0000313" key="7">
    <source>
        <dbReference type="EMBL" id="VEU60775.1"/>
    </source>
</evidence>
<keyword evidence="3 5" id="KW-1133">Transmembrane helix</keyword>
<dbReference type="GO" id="GO:0016020">
    <property type="term" value="C:membrane"/>
    <property type="evidence" value="ECO:0007669"/>
    <property type="project" value="UniProtKB-SubCell"/>
</dbReference>
<feature type="transmembrane region" description="Helical" evidence="5">
    <location>
        <begin position="112"/>
        <end position="136"/>
    </location>
</feature>
<feature type="transmembrane region" description="Helical" evidence="5">
    <location>
        <begin position="219"/>
        <end position="240"/>
    </location>
</feature>
<evidence type="ECO:0000313" key="8">
    <source>
        <dbReference type="Proteomes" id="UP000290942"/>
    </source>
</evidence>
<dbReference type="PANTHER" id="PTHR43229">
    <property type="entry name" value="NODULATION PROTEIN J"/>
    <property type="match status" value="1"/>
</dbReference>
<feature type="transmembrane region" description="Helical" evidence="5">
    <location>
        <begin position="63"/>
        <end position="86"/>
    </location>
</feature>
<feature type="transmembrane region" description="Helical" evidence="5">
    <location>
        <begin position="21"/>
        <end position="43"/>
    </location>
</feature>
<proteinExistence type="predicted"/>
<dbReference type="GO" id="GO:0140359">
    <property type="term" value="F:ABC-type transporter activity"/>
    <property type="evidence" value="ECO:0007669"/>
    <property type="project" value="InterPro"/>
</dbReference>
<evidence type="ECO:0000259" key="6">
    <source>
        <dbReference type="Pfam" id="PF12698"/>
    </source>
</evidence>
<dbReference type="Pfam" id="PF12698">
    <property type="entry name" value="ABC2_membrane_3"/>
    <property type="match status" value="1"/>
</dbReference>
<protein>
    <submittedName>
        <fullName evidence="7">ABC transporter</fullName>
    </submittedName>
</protein>
<name>A0A449A927_9BACT</name>
<sequence>MSKLMYLTRRNLIIFFKDKRRIFFTFLSPLIVLLCFVLFARKIYLSQMPEYLPAKIKDQYADISMLIGLLSVTSFTNAISLSSIMVTDTERKVLNDLYISPVRAGIVRCSYLIYNIILNICITLFIFVIGICWMGINKTLVVEVKNTDFQNMFNIPEILKTLDPSKLANTLNDSSHTKTYYSFDTAKVFIVIGLIILAAFLNSSLFVFILSFLNNTSAFSAISASLSAIAGFLIGAFVPLHTFPRAVAEFSSLIPSTHISNMIRHFITQGLVFSEKNPIIQKLFSEKHAIYDFNILFGQDIKWWGSLIYTASWTLLMITLNISLSNLKRK</sequence>
<dbReference type="Proteomes" id="UP000290942">
    <property type="component" value="Chromosome"/>
</dbReference>
<feature type="domain" description="ABC-2 type transporter transmembrane" evidence="6">
    <location>
        <begin position="58"/>
        <end position="321"/>
    </location>
</feature>
<evidence type="ECO:0000256" key="2">
    <source>
        <dbReference type="ARBA" id="ARBA00022692"/>
    </source>
</evidence>
<keyword evidence="2 5" id="KW-0812">Transmembrane</keyword>
<feature type="transmembrane region" description="Helical" evidence="5">
    <location>
        <begin position="188"/>
        <end position="212"/>
    </location>
</feature>
<accession>A0A449A927</accession>
<dbReference type="InterPro" id="IPR051784">
    <property type="entry name" value="Nod_factor_ABC_transporter"/>
</dbReference>
<evidence type="ECO:0000256" key="1">
    <source>
        <dbReference type="ARBA" id="ARBA00004141"/>
    </source>
</evidence>
<organism evidence="7 8">
    <name type="scientific">Mycoplasmopsis bovigenitalium</name>
    <dbReference type="NCBI Taxonomy" id="2112"/>
    <lineage>
        <taxon>Bacteria</taxon>
        <taxon>Bacillati</taxon>
        <taxon>Mycoplasmatota</taxon>
        <taxon>Mycoplasmoidales</taxon>
        <taxon>Metamycoplasmataceae</taxon>
        <taxon>Mycoplasmopsis</taxon>
    </lineage>
</organism>
<reference evidence="7 8" key="1">
    <citation type="submission" date="2019-01" db="EMBL/GenBank/DDBJ databases">
        <authorList>
            <consortium name="Pathogen Informatics"/>
        </authorList>
    </citation>
    <scope>NUCLEOTIDE SEQUENCE [LARGE SCALE GENOMIC DNA]</scope>
    <source>
        <strain evidence="7 8">NCTC10122</strain>
    </source>
</reference>